<reference evidence="2" key="1">
    <citation type="journal article" date="2007" name="Science">
        <title>Evolutionary and biomedical insights from the rhesus macaque genome.</title>
        <authorList>
            <person name="Gibbs R.A."/>
            <person name="Rogers J."/>
            <person name="Katze M.G."/>
            <person name="Bumgarner R."/>
            <person name="Weinstock G.M."/>
            <person name="Mardis E.R."/>
            <person name="Remington K.A."/>
            <person name="Strausberg R.L."/>
            <person name="Venter J.C."/>
            <person name="Wilson R.K."/>
            <person name="Batzer M.A."/>
            <person name="Bustamante C.D."/>
            <person name="Eichler E.E."/>
            <person name="Hahn M.W."/>
            <person name="Hardison R.C."/>
            <person name="Makova K.D."/>
            <person name="Miller W."/>
            <person name="Milosavljevic A."/>
            <person name="Palermo R.E."/>
            <person name="Siepel A."/>
            <person name="Sikela J.M."/>
            <person name="Attaway T."/>
            <person name="Bell S."/>
            <person name="Bernard K.E."/>
            <person name="Buhay C.J."/>
            <person name="Chandrabose M.N."/>
            <person name="Dao M."/>
            <person name="Davis C."/>
            <person name="Delehaunty K.D."/>
            <person name="Ding Y."/>
            <person name="Dinh H.H."/>
            <person name="Dugan-Rocha S."/>
            <person name="Fulton L.A."/>
            <person name="Gabisi R.A."/>
            <person name="Garner T.T."/>
            <person name="Godfrey J."/>
            <person name="Hawes A.C."/>
            <person name="Hernandez J."/>
            <person name="Hines S."/>
            <person name="Holder M."/>
            <person name="Hume J."/>
            <person name="Jhangiani S.N."/>
            <person name="Joshi V."/>
            <person name="Khan Z.M."/>
            <person name="Kirkness E.F."/>
            <person name="Cree A."/>
            <person name="Fowler R.G."/>
            <person name="Lee S."/>
            <person name="Lewis L.R."/>
            <person name="Li Z."/>
            <person name="Liu Y.-S."/>
            <person name="Moore S.M."/>
            <person name="Muzny D."/>
            <person name="Nazareth L.V."/>
            <person name="Ngo D.N."/>
            <person name="Okwuonu G.O."/>
            <person name="Pai G."/>
            <person name="Parker D."/>
            <person name="Paul H.A."/>
            <person name="Pfannkoch C."/>
            <person name="Pohl C.S."/>
            <person name="Rogers Y.-H.C."/>
            <person name="Ruiz S.J."/>
            <person name="Sabo A."/>
            <person name="Santibanez J."/>
            <person name="Schneider B.W."/>
            <person name="Smith S.M."/>
            <person name="Sodergren E."/>
            <person name="Svatek A.F."/>
            <person name="Utterback T.R."/>
            <person name="Vattathil S."/>
            <person name="Warren W."/>
            <person name="White C.S."/>
            <person name="Chinwalla A.T."/>
            <person name="Feng Y."/>
            <person name="Halpern A.L."/>
            <person name="Hillier L.W."/>
            <person name="Huang X."/>
            <person name="Minx P."/>
            <person name="Nelson J.O."/>
            <person name="Pepin K.H."/>
            <person name="Qin X."/>
            <person name="Sutton G.G."/>
            <person name="Venter E."/>
            <person name="Walenz B.P."/>
            <person name="Wallis J.W."/>
            <person name="Worley K.C."/>
            <person name="Yang S.-P."/>
            <person name="Jones S.M."/>
            <person name="Marra M.A."/>
            <person name="Rocchi M."/>
            <person name="Schein J.E."/>
            <person name="Baertsch R."/>
            <person name="Clarke L."/>
            <person name="Csuros M."/>
            <person name="Glasscock J."/>
            <person name="Harris R.A."/>
            <person name="Havlak P."/>
            <person name="Jackson A.R."/>
            <person name="Jiang H."/>
            <person name="Liu Y."/>
            <person name="Messina D.N."/>
            <person name="Shen Y."/>
            <person name="Song H.X.-Z."/>
            <person name="Wylie T."/>
            <person name="Zhang L."/>
            <person name="Birney E."/>
            <person name="Han K."/>
            <person name="Konkel M.K."/>
            <person name="Lee J."/>
            <person name="Smit A.F.A."/>
            <person name="Ullmer B."/>
            <person name="Wang H."/>
            <person name="Xing J."/>
            <person name="Burhans R."/>
            <person name="Cheng Z."/>
            <person name="Karro J.E."/>
            <person name="Ma J."/>
            <person name="Raney B."/>
            <person name="She X."/>
            <person name="Cox M.J."/>
            <person name="Demuth J.P."/>
            <person name="Dumas L.J."/>
            <person name="Han S.-G."/>
            <person name="Hopkins J."/>
            <person name="Karimpour-Fard A."/>
            <person name="Kim Y.H."/>
            <person name="Pollack J.R."/>
            <person name="Vinar T."/>
            <person name="Addo-Quaye C."/>
            <person name="Degenhardt J."/>
            <person name="Denby A."/>
            <person name="Hubisz M.J."/>
            <person name="Indap A."/>
            <person name="Kosiol C."/>
            <person name="Lahn B.T."/>
            <person name="Lawson H.A."/>
            <person name="Marklein A."/>
            <person name="Nielsen R."/>
            <person name="Vallender E.J."/>
            <person name="Clark A.G."/>
            <person name="Ferguson B."/>
            <person name="Hernandez R.D."/>
            <person name="Hirani K."/>
            <person name="Kehrer-Sawatzki H."/>
            <person name="Kolb J."/>
            <person name="Patil S."/>
            <person name="Pu L.-L."/>
            <person name="Ren Y."/>
            <person name="Smith D.G."/>
            <person name="Wheeler D.A."/>
            <person name="Schenck I."/>
            <person name="Ball E.V."/>
            <person name="Chen R."/>
            <person name="Cooper D.N."/>
            <person name="Giardine B."/>
            <person name="Hsu F."/>
            <person name="Kent W.J."/>
            <person name="Lesk A."/>
            <person name="Nelson D.L."/>
            <person name="O'brien W.E."/>
            <person name="Pruefer K."/>
            <person name="Stenson P.D."/>
            <person name="Wallace J.C."/>
            <person name="Ke H."/>
            <person name="Liu X.-M."/>
            <person name="Wang P."/>
            <person name="Xiang A.P."/>
            <person name="Yang F."/>
            <person name="Barber G.P."/>
            <person name="Haussler D."/>
            <person name="Karolchik D."/>
            <person name="Kern A.D."/>
            <person name="Kuhn R.M."/>
            <person name="Smith K.E."/>
            <person name="Zwieg A.S."/>
        </authorList>
    </citation>
    <scope>NUCLEOTIDE SEQUENCE [LARGE SCALE GENOMIC DNA]</scope>
    <source>
        <strain evidence="2">17573</strain>
    </source>
</reference>
<dbReference type="Proteomes" id="UP000006718">
    <property type="component" value="Chromosome 15"/>
</dbReference>
<name>A0A5F8ABZ6_MACMU</name>
<dbReference type="InParanoid" id="A0A5F8ABZ6"/>
<proteinExistence type="predicted"/>
<dbReference type="PANTHER" id="PTHR12138">
    <property type="entry name" value="PRIMATE-EXPANDED PROTEIN FAMILY"/>
    <property type="match status" value="1"/>
</dbReference>
<dbReference type="Bgee" id="ENSMMUG00000060034">
    <property type="expression patterns" value="Expressed in skeletal muscle tissue and 4 other cell types or tissues"/>
</dbReference>
<dbReference type="PRINTS" id="PR02045">
    <property type="entry name" value="F138DOMAIN"/>
</dbReference>
<dbReference type="AlphaFoldDB" id="A0A5F8ABZ6"/>
<dbReference type="VEuPathDB" id="HostDB:ENSMMUG00000060034"/>
<evidence type="ECO:0000313" key="1">
    <source>
        <dbReference type="Ensembl" id="ENSMMUP00000074490.1"/>
    </source>
</evidence>
<sequence>KQVLSKSLHVHCFCSPRLTRAPRPHLHTSAPRQAQQPTWWAPVQDLAPTIAVIPTWSPFLPDIYAAYLSHPPQLFIHTSNDNHRYAKKCVHRYLFFFLFLLRWNLALSPKLECSGSVSAHCNLCLPSSSESLASASSVAGITGVHHCTQLIFVFLVEMGFHHVSQAGLELLTS</sequence>
<reference evidence="1" key="4">
    <citation type="submission" date="2025-09" db="UniProtKB">
        <authorList>
            <consortium name="Ensembl"/>
        </authorList>
    </citation>
    <scope>IDENTIFICATION</scope>
    <source>
        <strain evidence="1">17573</strain>
    </source>
</reference>
<reference evidence="1" key="2">
    <citation type="submission" date="2019-01" db="EMBL/GenBank/DDBJ databases">
        <authorList>
            <person name="Graves T."/>
            <person name="Eichler E.E."/>
            <person name="Wilson R.K."/>
        </authorList>
    </citation>
    <scope>NUCLEOTIDE SEQUENCE [LARGE SCALE GENOMIC DNA]</scope>
    <source>
        <strain evidence="1">17573</strain>
    </source>
</reference>
<organism evidence="1 2">
    <name type="scientific">Macaca mulatta</name>
    <name type="common">Rhesus macaque</name>
    <dbReference type="NCBI Taxonomy" id="9544"/>
    <lineage>
        <taxon>Eukaryota</taxon>
        <taxon>Metazoa</taxon>
        <taxon>Chordata</taxon>
        <taxon>Craniata</taxon>
        <taxon>Vertebrata</taxon>
        <taxon>Euteleostomi</taxon>
        <taxon>Mammalia</taxon>
        <taxon>Eutheria</taxon>
        <taxon>Euarchontoglires</taxon>
        <taxon>Primates</taxon>
        <taxon>Haplorrhini</taxon>
        <taxon>Catarrhini</taxon>
        <taxon>Cercopithecidae</taxon>
        <taxon>Cercopithecinae</taxon>
        <taxon>Macaca</taxon>
    </lineage>
</organism>
<keyword evidence="2" id="KW-1185">Reference proteome</keyword>
<dbReference type="GeneTree" id="ENSGT01120000271815"/>
<protein>
    <submittedName>
        <fullName evidence="1">Uncharacterized protein</fullName>
    </submittedName>
</protein>
<reference evidence="1" key="3">
    <citation type="submission" date="2025-08" db="UniProtKB">
        <authorList>
            <consortium name="Ensembl"/>
        </authorList>
    </citation>
    <scope>IDENTIFICATION</scope>
    <source>
        <strain evidence="1">17573</strain>
    </source>
</reference>
<evidence type="ECO:0000313" key="2">
    <source>
        <dbReference type="Proteomes" id="UP000006718"/>
    </source>
</evidence>
<dbReference type="Ensembl" id="ENSMMUT00000090757.1">
    <property type="protein sequence ID" value="ENSMMUP00000074490.1"/>
    <property type="gene ID" value="ENSMMUG00000060034.1"/>
</dbReference>
<dbReference type="PANTHER" id="PTHR12138:SF135">
    <property type="entry name" value="SAM DOMAIN-CONTAINING PROTEIN"/>
    <property type="match status" value="1"/>
</dbReference>
<accession>A0A5F8ABZ6</accession>